<feature type="region of interest" description="Disordered" evidence="1">
    <location>
        <begin position="1447"/>
        <end position="1468"/>
    </location>
</feature>
<keyword evidence="3" id="KW-1185">Reference proteome</keyword>
<feature type="region of interest" description="Disordered" evidence="1">
    <location>
        <begin position="731"/>
        <end position="752"/>
    </location>
</feature>
<dbReference type="InterPro" id="IPR024420">
    <property type="entry name" value="TRAPP_III_complex_Trs85"/>
</dbReference>
<feature type="domain" description="TPPC8 first Ig-like" evidence="2">
    <location>
        <begin position="712"/>
        <end position="910"/>
    </location>
</feature>
<dbReference type="Pfam" id="PF12739">
    <property type="entry name" value="TRAPPC-Trs85"/>
    <property type="match status" value="1"/>
</dbReference>
<dbReference type="Pfam" id="PF24545">
    <property type="entry name" value="Ig_TPPC8_1st"/>
    <property type="match status" value="1"/>
</dbReference>
<reference evidence="3" key="1">
    <citation type="journal article" date="2013" name="Genetics">
        <title>The draft genome and transcriptome of Panagrellus redivivus are shaped by the harsh demands of a free-living lifestyle.</title>
        <authorList>
            <person name="Srinivasan J."/>
            <person name="Dillman A.R."/>
            <person name="Macchietto M.G."/>
            <person name="Heikkinen L."/>
            <person name="Lakso M."/>
            <person name="Fracchia K.M."/>
            <person name="Antoshechkin I."/>
            <person name="Mortazavi A."/>
            <person name="Wong G."/>
            <person name="Sternberg P.W."/>
        </authorList>
    </citation>
    <scope>NUCLEOTIDE SEQUENCE [LARGE SCALE GENOMIC DNA]</scope>
    <source>
        <strain evidence="3">MT8872</strain>
    </source>
</reference>
<sequence length="1481" mass="161978">MAGTAADSSSNDVVISRCGLSPLVAVLPSPGADAICKKNNVASFADLLAPFSSVTFVIKDPFGQNLSSRVRIDFRDITKSGSLLGFTVLPSVLEQVVASLGQSQLSEEVWDAGFRDAFCYWLEPAENDFLKTYLACLFVVSAEEEDPLSSLAKLVQQQNHQQHGSGAASDGTPIGAAHCTPPRWFLPNTLKAYVLLHDVSTGDEAKATETFARMASTYGSENCHILKINSTCEDDLPDPWAQILKDRYRGLDAGLDVARRNLLAKASEANNDGLSPDSLKPLSIMPIAATISSSSPSPVFSTSSAAANPTVPLASTLPSNGPISPSAVSPSSAHRPSVVSLASLSLRQAHGQCLATSDREQIRDFVDHFTKTSLIPFVEKQISLQNEILQNRRGIAKSFTSVRKWFSVASSSATATPTAPVNYGPESAEIQTRRLADLAFLFGLYTFAHQLYQSIKKDFANDQAWLYHAGALEMAAITFYLSSSQLSPKQFPLHYFVNALNYYANTCMQPMLALRCAIFSTEVLSRVNMNLDAANQLIRLTSGLSNHLYCAVLLEKAAKLFQLAKMHRRRAFHLVLAGHRFNEAGLPELSLNAYDNAAPEYFERGWAFAEDHIMFTLSHESKDPTYQVDCATKLVRPGSAQYVDQQKAFIEQYLSVLTRTTKPDSDKKPSLVLPLVEASSVRVIHGEVPETLPPLGSTKRWEPPLKDAKDPLSWEDLERAGYHAAVNSNKKCESPLFSDDSTNNTSKKETPPFERFRVQMKLTNPMNVPLFLRNIKLGVSEATLRDESPADLSLFTFQSIRELVLQATDIPTHTPGLNPRPVVEPSETLIELNVIPNDAIASFTIGHIEFELANVGGTVSVAGILQLNIRGKRKFKTKQERIIPQFADDHRLSATVSAQRWPLLNISLSGQAARSDAIHAYCSQIFQVMVTLENVGVVDVNRITVSTDVPEYIGVSEASKADAPTPWQLAEATMNSNGVLVHTISPEIAKVPVGGKITLRLGIRAPEEVVTEKQYRLLFIYATENGHFREYRYSVKLSTQPLLRCMPKVLKHNAQLCAVEVKNLVPFRDAVLAKVEILRLSAVFTKAPGSANPKDADAEDIEIGVEPVLKRSIQIECDQSDILPFYLRATSTGSSSLLLTDSLPDIPAFNNPISHELKLATAPSQADASPSRVIAENHFQRGHLRLTLLWKAHIANTDGTVATLFGESWVVNPFGVNHLNKVPLETTLEEPVVFYITGIPELNGRFSLVLTDQDRTALLAARAPNYSSIGAPKQEIPWCAPVPQKLEDEVADLRQTVIAKLSSESGPTIIHDVKSGKLCTFTATLTLKNSDPLRRTVVIAVHTCIAMGDMRSPIVVDTIYGLPQTQQRAPSSQPQLTCDRGITRRVLAFGATTSVQLKFKANRTFGYNLAEVVGAEATFEGTETVPIRLEIPATYVFVKSPKLPTPVMSTSASRESTTSPAFSHISNDSLGARFPKARVSS</sequence>
<evidence type="ECO:0000256" key="1">
    <source>
        <dbReference type="SAM" id="MobiDB-lite"/>
    </source>
</evidence>
<accession>A0A7E4V639</accession>
<evidence type="ECO:0000313" key="4">
    <source>
        <dbReference type="WBParaSite" id="Pan_g17045.t2"/>
    </source>
</evidence>
<dbReference type="Proteomes" id="UP000492821">
    <property type="component" value="Unassembled WGS sequence"/>
</dbReference>
<dbReference type="PANTHER" id="PTHR12975:SF6">
    <property type="entry name" value="TRAFFICKING PROTEIN PARTICLE COMPLEX SUBUNIT 8"/>
    <property type="match status" value="1"/>
</dbReference>
<evidence type="ECO:0000313" key="3">
    <source>
        <dbReference type="Proteomes" id="UP000492821"/>
    </source>
</evidence>
<proteinExistence type="predicted"/>
<reference evidence="4" key="2">
    <citation type="submission" date="2020-10" db="UniProtKB">
        <authorList>
            <consortium name="WormBaseParasite"/>
        </authorList>
    </citation>
    <scope>IDENTIFICATION</scope>
</reference>
<organism evidence="3 4">
    <name type="scientific">Panagrellus redivivus</name>
    <name type="common">Microworm</name>
    <dbReference type="NCBI Taxonomy" id="6233"/>
    <lineage>
        <taxon>Eukaryota</taxon>
        <taxon>Metazoa</taxon>
        <taxon>Ecdysozoa</taxon>
        <taxon>Nematoda</taxon>
        <taxon>Chromadorea</taxon>
        <taxon>Rhabditida</taxon>
        <taxon>Tylenchina</taxon>
        <taxon>Panagrolaimomorpha</taxon>
        <taxon>Panagrolaimoidea</taxon>
        <taxon>Panagrolaimidae</taxon>
        <taxon>Panagrellus</taxon>
    </lineage>
</organism>
<dbReference type="PANTHER" id="PTHR12975">
    <property type="entry name" value="TRANSPORT PROTEIN TRAPP"/>
    <property type="match status" value="1"/>
</dbReference>
<evidence type="ECO:0000259" key="2">
    <source>
        <dbReference type="Pfam" id="PF24545"/>
    </source>
</evidence>
<name>A0A7E4V639_PANRE</name>
<dbReference type="GO" id="GO:1990072">
    <property type="term" value="C:TRAPPIII protein complex"/>
    <property type="evidence" value="ECO:0007669"/>
    <property type="project" value="TreeGrafter"/>
</dbReference>
<protein>
    <submittedName>
        <fullName evidence="4">Trafficking protein particle complex subunit 8</fullName>
    </submittedName>
</protein>
<dbReference type="WBParaSite" id="Pan_g17045.t2">
    <property type="protein sequence ID" value="Pan_g17045.t2"/>
    <property type="gene ID" value="Pan_g17045"/>
</dbReference>
<dbReference type="InterPro" id="IPR058541">
    <property type="entry name" value="Ig_TPPC8_1st"/>
</dbReference>